<proteinExistence type="inferred from homology"/>
<dbReference type="EMBL" id="PGTZ01000006">
    <property type="protein sequence ID" value="PJI94654.1"/>
    <property type="molecule type" value="Genomic_DNA"/>
</dbReference>
<comment type="similarity">
    <text evidence="1">Belongs to the IMPACT family.</text>
</comment>
<dbReference type="InterPro" id="IPR020569">
    <property type="entry name" value="UPF0029_Impact_CS"/>
</dbReference>
<dbReference type="Pfam" id="PF01205">
    <property type="entry name" value="Impact_N"/>
    <property type="match status" value="1"/>
</dbReference>
<protein>
    <submittedName>
        <fullName evidence="4">Putative YigZ family protein</fullName>
    </submittedName>
</protein>
<keyword evidence="5" id="KW-1185">Reference proteome</keyword>
<evidence type="ECO:0000259" key="3">
    <source>
        <dbReference type="Pfam" id="PF01205"/>
    </source>
</evidence>
<name>A0A2M8WUR5_9MICO</name>
<dbReference type="PANTHER" id="PTHR16301:SF20">
    <property type="entry name" value="IMPACT FAMILY MEMBER YIGZ"/>
    <property type="match status" value="1"/>
</dbReference>
<evidence type="ECO:0000256" key="2">
    <source>
        <dbReference type="SAM" id="MobiDB-lite"/>
    </source>
</evidence>
<dbReference type="InterPro" id="IPR023582">
    <property type="entry name" value="Impact"/>
</dbReference>
<dbReference type="Proteomes" id="UP000231586">
    <property type="component" value="Unassembled WGS sequence"/>
</dbReference>
<evidence type="ECO:0000256" key="1">
    <source>
        <dbReference type="ARBA" id="ARBA00007665"/>
    </source>
</evidence>
<accession>A0A2M8WUR5</accession>
<feature type="domain" description="Impact N-terminal" evidence="3">
    <location>
        <begin position="25"/>
        <end position="127"/>
    </location>
</feature>
<dbReference type="AlphaFoldDB" id="A0A2M8WUR5"/>
<gene>
    <name evidence="4" type="ORF">CLV34_0499</name>
</gene>
<dbReference type="PROSITE" id="PS00910">
    <property type="entry name" value="UPF0029"/>
    <property type="match status" value="1"/>
</dbReference>
<evidence type="ECO:0000313" key="4">
    <source>
        <dbReference type="EMBL" id="PJI94654.1"/>
    </source>
</evidence>
<dbReference type="Gene3D" id="3.30.230.30">
    <property type="entry name" value="Impact, N-terminal domain"/>
    <property type="match status" value="1"/>
</dbReference>
<sequence length="215" mass="22505">MGSMTSADEYTTVAGRVETEIEIERSRFLCVLDRSASEDAARAVVAEARAAHPRARHHCSAFRIGPRGETARSNDDGEPSGTAGLPMLEALRGEGLTDVVAVVTRYFGGVLLGTGGLVRAYTAAVQESAAAARRVVRAPRTRLHVDVGWDRGPGLEAELRRTGLVPVHVEYGEALRIDLAVAPGDVGATVDRVAELSSGAAGVDVGCTAYVDLPG</sequence>
<feature type="region of interest" description="Disordered" evidence="2">
    <location>
        <begin position="65"/>
        <end position="84"/>
    </location>
</feature>
<dbReference type="PANTHER" id="PTHR16301">
    <property type="entry name" value="IMPACT-RELATED"/>
    <property type="match status" value="1"/>
</dbReference>
<dbReference type="InterPro" id="IPR020568">
    <property type="entry name" value="Ribosomal_Su5_D2-typ_SF"/>
</dbReference>
<organism evidence="4 5">
    <name type="scientific">Luteimicrobium subarcticum</name>
    <dbReference type="NCBI Taxonomy" id="620910"/>
    <lineage>
        <taxon>Bacteria</taxon>
        <taxon>Bacillati</taxon>
        <taxon>Actinomycetota</taxon>
        <taxon>Actinomycetes</taxon>
        <taxon>Micrococcales</taxon>
        <taxon>Luteimicrobium</taxon>
    </lineage>
</organism>
<dbReference type="InterPro" id="IPR001498">
    <property type="entry name" value="Impact_N"/>
</dbReference>
<comment type="caution">
    <text evidence="4">The sequence shown here is derived from an EMBL/GenBank/DDBJ whole genome shotgun (WGS) entry which is preliminary data.</text>
</comment>
<reference evidence="4 5" key="1">
    <citation type="submission" date="2017-11" db="EMBL/GenBank/DDBJ databases">
        <title>Genomic Encyclopedia of Archaeal and Bacterial Type Strains, Phase II (KMG-II): From Individual Species to Whole Genera.</title>
        <authorList>
            <person name="Goeker M."/>
        </authorList>
    </citation>
    <scope>NUCLEOTIDE SEQUENCE [LARGE SCALE GENOMIC DNA]</scope>
    <source>
        <strain evidence="4 5">DSM 22413</strain>
    </source>
</reference>
<dbReference type="GO" id="GO:0006446">
    <property type="term" value="P:regulation of translational initiation"/>
    <property type="evidence" value="ECO:0007669"/>
    <property type="project" value="TreeGrafter"/>
</dbReference>
<dbReference type="InterPro" id="IPR036956">
    <property type="entry name" value="Impact_N_sf"/>
</dbReference>
<dbReference type="GO" id="GO:0005737">
    <property type="term" value="C:cytoplasm"/>
    <property type="evidence" value="ECO:0007669"/>
    <property type="project" value="TreeGrafter"/>
</dbReference>
<dbReference type="SUPFAM" id="SSF54211">
    <property type="entry name" value="Ribosomal protein S5 domain 2-like"/>
    <property type="match status" value="1"/>
</dbReference>
<evidence type="ECO:0000313" key="5">
    <source>
        <dbReference type="Proteomes" id="UP000231586"/>
    </source>
</evidence>